<dbReference type="GO" id="GO:0033971">
    <property type="term" value="F:hydroxyisourate hydrolase activity"/>
    <property type="evidence" value="ECO:0007669"/>
    <property type="project" value="UniProtKB-EC"/>
</dbReference>
<dbReference type="Pfam" id="PF00576">
    <property type="entry name" value="Transthyretin"/>
    <property type="match status" value="1"/>
</dbReference>
<comment type="catalytic activity">
    <reaction evidence="1 8">
        <text>5-hydroxyisourate + H2O = 5-hydroxy-2-oxo-4-ureido-2,5-dihydro-1H-imidazole-5-carboxylate + H(+)</text>
        <dbReference type="Rhea" id="RHEA:23736"/>
        <dbReference type="ChEBI" id="CHEBI:15377"/>
        <dbReference type="ChEBI" id="CHEBI:15378"/>
        <dbReference type="ChEBI" id="CHEBI:18072"/>
        <dbReference type="ChEBI" id="CHEBI:58639"/>
        <dbReference type="EC" id="3.5.2.17"/>
    </reaction>
</comment>
<feature type="binding site" evidence="7">
    <location>
        <position position="61"/>
    </location>
    <ligand>
        <name>substrate</name>
    </ligand>
</feature>
<name>A0A485K914_9STRA</name>
<evidence type="ECO:0000313" key="12">
    <source>
        <dbReference type="Proteomes" id="UP000332933"/>
    </source>
</evidence>
<dbReference type="InterPro" id="IPR014306">
    <property type="entry name" value="Hydroxyisourate_hydrolase"/>
</dbReference>
<feature type="binding site" evidence="7">
    <location>
        <position position="22"/>
    </location>
    <ligand>
        <name>substrate</name>
    </ligand>
</feature>
<dbReference type="Proteomes" id="UP000332933">
    <property type="component" value="Unassembled WGS sequence"/>
</dbReference>
<dbReference type="InterPro" id="IPR023418">
    <property type="entry name" value="Thyroxine_BS"/>
</dbReference>
<dbReference type="NCBIfam" id="TIGR02962">
    <property type="entry name" value="hdxy_isourate"/>
    <property type="match status" value="1"/>
</dbReference>
<protein>
    <recommendedName>
        <fullName evidence="8">5-hydroxyisourate hydrolase</fullName>
        <shortName evidence="8">HIU hydrolase</shortName>
        <shortName evidence="8">HIUHase</shortName>
        <ecNumber evidence="8">3.5.2.17</ecNumber>
    </recommendedName>
</protein>
<dbReference type="EC" id="3.5.2.17" evidence="8"/>
<evidence type="ECO:0000256" key="3">
    <source>
        <dbReference type="ARBA" id="ARBA00009850"/>
    </source>
</evidence>
<evidence type="ECO:0000256" key="7">
    <source>
        <dbReference type="PIRSR" id="PIRSR600895-51"/>
    </source>
</evidence>
<reference evidence="11 12" key="1">
    <citation type="submission" date="2019-03" db="EMBL/GenBank/DDBJ databases">
        <authorList>
            <person name="Gaulin E."/>
            <person name="Dumas B."/>
        </authorList>
    </citation>
    <scope>NUCLEOTIDE SEQUENCE [LARGE SCALE GENOMIC DNA]</scope>
    <source>
        <strain evidence="11">CBS 568.67</strain>
    </source>
</reference>
<comment type="similarity">
    <text evidence="3 8">Belongs to the transthyretin family. 5-hydroxyisourate hydrolase subfamily.</text>
</comment>
<comment type="subunit">
    <text evidence="4 8">Homotetramer.</text>
</comment>
<evidence type="ECO:0000256" key="5">
    <source>
        <dbReference type="ARBA" id="ARBA00022631"/>
    </source>
</evidence>
<dbReference type="SUPFAM" id="SSF49472">
    <property type="entry name" value="Transthyretin (synonym: prealbumin)"/>
    <property type="match status" value="1"/>
</dbReference>
<dbReference type="GO" id="GO:0006144">
    <property type="term" value="P:purine nucleobase metabolic process"/>
    <property type="evidence" value="ECO:0007669"/>
    <property type="project" value="UniProtKB-KW"/>
</dbReference>
<dbReference type="PANTHER" id="PTHR10395">
    <property type="entry name" value="URICASE AND TRANSTHYRETIN-RELATED"/>
    <property type="match status" value="1"/>
</dbReference>
<keyword evidence="12" id="KW-1185">Reference proteome</keyword>
<reference evidence="10" key="2">
    <citation type="submission" date="2019-06" db="EMBL/GenBank/DDBJ databases">
        <title>Genomics analysis of Aphanomyces spp. identifies a new class of oomycete effector associated with host adaptation.</title>
        <authorList>
            <person name="Gaulin E."/>
        </authorList>
    </citation>
    <scope>NUCLEOTIDE SEQUENCE</scope>
    <source>
        <strain evidence="10">CBS 578.67</strain>
    </source>
</reference>
<dbReference type="OrthoDB" id="10265230at2759"/>
<feature type="domain" description="Transthyretin/hydroxyisourate hydrolase" evidence="9">
    <location>
        <begin position="14"/>
        <end position="127"/>
    </location>
</feature>
<dbReference type="EMBL" id="CAADRA010000093">
    <property type="protein sequence ID" value="VFT78501.1"/>
    <property type="molecule type" value="Genomic_DNA"/>
</dbReference>
<proteinExistence type="inferred from homology"/>
<accession>A0A485K914</accession>
<dbReference type="PRINTS" id="PR00189">
    <property type="entry name" value="TRNSTHYRETIN"/>
</dbReference>
<dbReference type="PROSITE" id="PS00768">
    <property type="entry name" value="TRANSTHYRETIN_1"/>
    <property type="match status" value="1"/>
</dbReference>
<organism evidence="11 12">
    <name type="scientific">Aphanomyces stellatus</name>
    <dbReference type="NCBI Taxonomy" id="120398"/>
    <lineage>
        <taxon>Eukaryota</taxon>
        <taxon>Sar</taxon>
        <taxon>Stramenopiles</taxon>
        <taxon>Oomycota</taxon>
        <taxon>Saprolegniomycetes</taxon>
        <taxon>Saprolegniales</taxon>
        <taxon>Verrucalvaceae</taxon>
        <taxon>Aphanomyces</taxon>
    </lineage>
</organism>
<dbReference type="Gene3D" id="2.60.40.180">
    <property type="entry name" value="Transthyretin/hydroxyisourate hydrolase domain"/>
    <property type="match status" value="1"/>
</dbReference>
<evidence type="ECO:0000256" key="6">
    <source>
        <dbReference type="ARBA" id="ARBA00022801"/>
    </source>
</evidence>
<dbReference type="InterPro" id="IPR036817">
    <property type="entry name" value="Transthyretin/HIU_hydrolase_sf"/>
</dbReference>
<dbReference type="PROSITE" id="PS00769">
    <property type="entry name" value="TRANSTHYRETIN_2"/>
    <property type="match status" value="1"/>
</dbReference>
<dbReference type="InterPro" id="IPR023416">
    <property type="entry name" value="Transthyretin/HIU_hydrolase_d"/>
</dbReference>
<dbReference type="InterPro" id="IPR023419">
    <property type="entry name" value="Transthyretin_CS"/>
</dbReference>
<dbReference type="SMART" id="SM00095">
    <property type="entry name" value="TR_THY"/>
    <property type="match status" value="1"/>
</dbReference>
<evidence type="ECO:0000256" key="2">
    <source>
        <dbReference type="ARBA" id="ARBA00002704"/>
    </source>
</evidence>
<evidence type="ECO:0000313" key="11">
    <source>
        <dbReference type="EMBL" id="VFT78501.1"/>
    </source>
</evidence>
<gene>
    <name evidence="11" type="primary">Aste57867_1282</name>
    <name evidence="10" type="ORF">As57867_001281</name>
    <name evidence="11" type="ORF">ASTE57867_1282</name>
</gene>
<evidence type="ECO:0000259" key="9">
    <source>
        <dbReference type="SMART" id="SM00095"/>
    </source>
</evidence>
<dbReference type="CDD" id="cd05822">
    <property type="entry name" value="TLP_HIUase"/>
    <property type="match status" value="1"/>
</dbReference>
<evidence type="ECO:0000256" key="1">
    <source>
        <dbReference type="ARBA" id="ARBA00001043"/>
    </source>
</evidence>
<dbReference type="EMBL" id="VJMH01000093">
    <property type="protein sequence ID" value="KAF0719105.1"/>
    <property type="molecule type" value="Genomic_DNA"/>
</dbReference>
<feature type="binding site" evidence="7">
    <location>
        <position position="125"/>
    </location>
    <ligand>
        <name>substrate</name>
    </ligand>
</feature>
<evidence type="ECO:0000256" key="8">
    <source>
        <dbReference type="RuleBase" id="RU361270"/>
    </source>
</evidence>
<dbReference type="AlphaFoldDB" id="A0A485K914"/>
<dbReference type="InterPro" id="IPR000895">
    <property type="entry name" value="Transthyretin/HIU_hydrolase"/>
</dbReference>
<evidence type="ECO:0000256" key="4">
    <source>
        <dbReference type="ARBA" id="ARBA00011881"/>
    </source>
</evidence>
<keyword evidence="5 8" id="KW-0659">Purine metabolism</keyword>
<comment type="function">
    <text evidence="2">Catalyzes the hydrolysis of 5-hydroxyisourate (HIU) to 2-oxo-4-hydroxy-4-carboxy-5-ureidoimidazoline (OHCU).</text>
</comment>
<evidence type="ECO:0000313" key="10">
    <source>
        <dbReference type="EMBL" id="KAF0719105.1"/>
    </source>
</evidence>
<sequence>MERLQTIQSHMAAAAQPPVTSHVLDTAIGAPAANIMVRLERQTANGGWEVVGAVKTNADGRVPGLSTVGQDLRGLCRLTFETAAYFEARGIREYFYPEVVLTFRLTTTDHYHVPLLLAPFGFSTYRGS</sequence>
<dbReference type="PANTHER" id="PTHR10395:SF7">
    <property type="entry name" value="5-HYDROXYISOURATE HYDROLASE"/>
    <property type="match status" value="1"/>
</dbReference>
<keyword evidence="6 8" id="KW-0378">Hydrolase</keyword>